<reference evidence="2 3" key="1">
    <citation type="journal article" date="2018" name="Appl. Environ. Microbiol.">
        <title>Genome rearrangement shapes Prochlorococcus ecological adaptation.</title>
        <authorList>
            <person name="Yan W."/>
            <person name="Wei S."/>
            <person name="Wang Q."/>
            <person name="Xiao X."/>
            <person name="Zeng Q."/>
            <person name="Jiao N."/>
            <person name="Zhang R."/>
        </authorList>
    </citation>
    <scope>NUCLEOTIDE SEQUENCE [LARGE SCALE GENOMIC DNA]</scope>
    <source>
        <strain evidence="2 3">XMU1408</strain>
    </source>
</reference>
<keyword evidence="1" id="KW-0472">Membrane</keyword>
<comment type="caution">
    <text evidence="2">The sequence shown here is derived from an EMBL/GenBank/DDBJ whole genome shotgun (WGS) entry which is preliminary data.</text>
</comment>
<dbReference type="AlphaFoldDB" id="A0A318R475"/>
<dbReference type="Proteomes" id="UP000247807">
    <property type="component" value="Unassembled WGS sequence"/>
</dbReference>
<proteinExistence type="predicted"/>
<sequence length="241" mass="28671">MQEEENKYSYKYETIKDYIIKKKDTYNDKILIELLGNFASGKTTFMNKLEKDLISGGYKVDKTINSFSRGYIAKYKLLLNFIIYSSFKNKILVIIFIMIYFYHFIRRKSIHRIYTLLLIKYIIFTWDMINNSKNDFVISEGIYHILPSLNILKISNFLYKKIIINLNSISNQTNTIYIYCDSTKDQCLTNTIKDMNTNRNKRFPGLTFSQIKSIVYSYESNNQFLIKKMRSKILNYNANVN</sequence>
<dbReference type="SUPFAM" id="SSF52540">
    <property type="entry name" value="P-loop containing nucleoside triphosphate hydrolases"/>
    <property type="match status" value="1"/>
</dbReference>
<evidence type="ECO:0000313" key="2">
    <source>
        <dbReference type="EMBL" id="PYE02960.1"/>
    </source>
</evidence>
<evidence type="ECO:0000313" key="3">
    <source>
        <dbReference type="Proteomes" id="UP000247807"/>
    </source>
</evidence>
<feature type="transmembrane region" description="Helical" evidence="1">
    <location>
        <begin position="81"/>
        <end position="101"/>
    </location>
</feature>
<keyword evidence="1" id="KW-0812">Transmembrane</keyword>
<protein>
    <recommendedName>
        <fullName evidence="4">Deoxynucleoside kinase domain-containing protein</fullName>
    </recommendedName>
</protein>
<evidence type="ECO:0008006" key="4">
    <source>
        <dbReference type="Google" id="ProtNLM"/>
    </source>
</evidence>
<evidence type="ECO:0000256" key="1">
    <source>
        <dbReference type="SAM" id="Phobius"/>
    </source>
</evidence>
<accession>A0A318R475</accession>
<dbReference type="InterPro" id="IPR027417">
    <property type="entry name" value="P-loop_NTPase"/>
</dbReference>
<name>A0A318R475_PROMR</name>
<keyword evidence="1" id="KW-1133">Transmembrane helix</keyword>
<gene>
    <name evidence="2" type="ORF">DNJ73_04220</name>
</gene>
<dbReference type="RefSeq" id="WP_158466453.1">
    <property type="nucleotide sequence ID" value="NZ_QJUE01000002.1"/>
</dbReference>
<organism evidence="2 3">
    <name type="scientific">Prochlorococcus marinus XMU1408</name>
    <dbReference type="NCBI Taxonomy" id="2213228"/>
    <lineage>
        <taxon>Bacteria</taxon>
        <taxon>Bacillati</taxon>
        <taxon>Cyanobacteriota</taxon>
        <taxon>Cyanophyceae</taxon>
        <taxon>Synechococcales</taxon>
        <taxon>Prochlorococcaceae</taxon>
        <taxon>Prochlorococcus</taxon>
    </lineage>
</organism>
<dbReference type="EMBL" id="QJUE01000002">
    <property type="protein sequence ID" value="PYE02960.1"/>
    <property type="molecule type" value="Genomic_DNA"/>
</dbReference>